<dbReference type="UniPathway" id="UPA00848">
    <property type="reaction ID" value="UER00151"/>
</dbReference>
<dbReference type="GO" id="GO:0005737">
    <property type="term" value="C:cytoplasm"/>
    <property type="evidence" value="ECO:0007669"/>
    <property type="project" value="TreeGrafter"/>
</dbReference>
<reference evidence="11" key="1">
    <citation type="submission" date="2025-08" db="UniProtKB">
        <authorList>
            <consortium name="Ensembl"/>
        </authorList>
    </citation>
    <scope>IDENTIFICATION</scope>
</reference>
<organism evidence="11 12">
    <name type="scientific">Crocodylus porosus</name>
    <name type="common">Saltwater crocodile</name>
    <name type="synonym">Estuarine crocodile</name>
    <dbReference type="NCBI Taxonomy" id="8502"/>
    <lineage>
        <taxon>Eukaryota</taxon>
        <taxon>Metazoa</taxon>
        <taxon>Chordata</taxon>
        <taxon>Craniata</taxon>
        <taxon>Vertebrata</taxon>
        <taxon>Euteleostomi</taxon>
        <taxon>Archelosauria</taxon>
        <taxon>Archosauria</taxon>
        <taxon>Crocodylia</taxon>
        <taxon>Longirostres</taxon>
        <taxon>Crocodylidae</taxon>
        <taxon>Crocodylus</taxon>
    </lineage>
</organism>
<evidence type="ECO:0000256" key="5">
    <source>
        <dbReference type="ARBA" id="ARBA00022741"/>
    </source>
</evidence>
<gene>
    <name evidence="11" type="primary">LOC109319638</name>
</gene>
<dbReference type="Proteomes" id="UP000594220">
    <property type="component" value="Unplaced"/>
</dbReference>
<dbReference type="InterPro" id="IPR020602">
    <property type="entry name" value="GTP_CycHdrlase_I_dom"/>
</dbReference>
<keyword evidence="7" id="KW-0783">Tetrahydrobiopterin biosynthesis</keyword>
<dbReference type="InterPro" id="IPR018234">
    <property type="entry name" value="GTP_CycHdrlase_I_CS"/>
</dbReference>
<dbReference type="Pfam" id="PF01227">
    <property type="entry name" value="GTP_cyclohydroI"/>
    <property type="match status" value="1"/>
</dbReference>
<dbReference type="InterPro" id="IPR001474">
    <property type="entry name" value="GTP_CycHdrlase_I"/>
</dbReference>
<evidence type="ECO:0000256" key="2">
    <source>
        <dbReference type="ARBA" id="ARBA00008085"/>
    </source>
</evidence>
<evidence type="ECO:0000256" key="1">
    <source>
        <dbReference type="ARBA" id="ARBA00005080"/>
    </source>
</evidence>
<keyword evidence="5" id="KW-0547">Nucleotide-binding</keyword>
<sequence length="221" mass="24808">MKSDTRSAHSVDLALSPLFFSLCPPPPPSSFPAKCLLNMLGWKLFLNLDFVCLSHIRCCSVVIEVLICCCIHAESCVKVFHSLTAHLVLSDILNGAIFDEDHDEMVIVKDIDMFSLCEHHLVPFFGKVDIQLPVKYFCVCKIPMLFFFFSLVQERLTKQIAMAITQALKPAGVAVVVEASHVCMLMRGVQKMNSRTITSTMLGVLREDPKSREEFLTLIKN</sequence>
<dbReference type="InterPro" id="IPR043133">
    <property type="entry name" value="GTP-CH-I_C/QueF"/>
</dbReference>
<comment type="pathway">
    <text evidence="1">Cofactor biosynthesis; 7,8-dihydroneopterin triphosphate biosynthesis; 7,8-dihydroneopterin triphosphate from GTP: step 1/1.</text>
</comment>
<dbReference type="GO" id="GO:0006729">
    <property type="term" value="P:tetrahydrobiopterin biosynthetic process"/>
    <property type="evidence" value="ECO:0007669"/>
    <property type="project" value="UniProtKB-KW"/>
</dbReference>
<dbReference type="PANTHER" id="PTHR11109">
    <property type="entry name" value="GTP CYCLOHYDROLASE I"/>
    <property type="match status" value="1"/>
</dbReference>
<evidence type="ECO:0000256" key="6">
    <source>
        <dbReference type="ARBA" id="ARBA00022801"/>
    </source>
</evidence>
<dbReference type="AlphaFoldDB" id="A0A7M4F9T5"/>
<dbReference type="EC" id="3.5.4.16" evidence="3"/>
<dbReference type="GeneTree" id="ENSGT00390000013481"/>
<feature type="domain" description="GTP cyclohydrolase I" evidence="10">
    <location>
        <begin position="81"/>
        <end position="219"/>
    </location>
</feature>
<evidence type="ECO:0000313" key="11">
    <source>
        <dbReference type="Ensembl" id="ENSCPRP00005021826.1"/>
    </source>
</evidence>
<evidence type="ECO:0000313" key="12">
    <source>
        <dbReference type="Proteomes" id="UP000594220"/>
    </source>
</evidence>
<proteinExistence type="inferred from homology"/>
<protein>
    <recommendedName>
        <fullName evidence="4">GTP cyclohydrolase 1</fullName>
        <ecNumber evidence="3">3.5.4.16</ecNumber>
    </recommendedName>
    <alternativeName>
        <fullName evidence="9">GTP cyclohydrolase I</fullName>
    </alternativeName>
</protein>
<dbReference type="PROSITE" id="PS00859">
    <property type="entry name" value="GTP_CYCLOHYDROL_1_1"/>
    <property type="match status" value="1"/>
</dbReference>
<evidence type="ECO:0000256" key="9">
    <source>
        <dbReference type="ARBA" id="ARBA00030854"/>
    </source>
</evidence>
<keyword evidence="6" id="KW-0378">Hydrolase</keyword>
<dbReference type="SUPFAM" id="SSF55620">
    <property type="entry name" value="Tetrahydrobiopterin biosynthesis enzymes-like"/>
    <property type="match status" value="1"/>
</dbReference>
<evidence type="ECO:0000256" key="8">
    <source>
        <dbReference type="ARBA" id="ARBA00023134"/>
    </source>
</evidence>
<dbReference type="GO" id="GO:0005525">
    <property type="term" value="F:GTP binding"/>
    <property type="evidence" value="ECO:0007669"/>
    <property type="project" value="UniProtKB-KW"/>
</dbReference>
<reference evidence="11" key="2">
    <citation type="submission" date="2025-09" db="UniProtKB">
        <authorList>
            <consortium name="Ensembl"/>
        </authorList>
    </citation>
    <scope>IDENTIFICATION</scope>
</reference>
<name>A0A7M4F9T5_CROPO</name>
<dbReference type="GO" id="GO:0046654">
    <property type="term" value="P:tetrahydrofolate biosynthetic process"/>
    <property type="evidence" value="ECO:0007669"/>
    <property type="project" value="InterPro"/>
</dbReference>
<comment type="similarity">
    <text evidence="2">Belongs to the GTP cyclohydrolase I family.</text>
</comment>
<evidence type="ECO:0000256" key="4">
    <source>
        <dbReference type="ARBA" id="ARBA00017272"/>
    </source>
</evidence>
<accession>A0A7M4F9T5</accession>
<keyword evidence="12" id="KW-1185">Reference proteome</keyword>
<dbReference type="Gene3D" id="3.30.1130.10">
    <property type="match status" value="1"/>
</dbReference>
<evidence type="ECO:0000259" key="10">
    <source>
        <dbReference type="Pfam" id="PF01227"/>
    </source>
</evidence>
<dbReference type="GO" id="GO:0003934">
    <property type="term" value="F:GTP cyclohydrolase I activity"/>
    <property type="evidence" value="ECO:0007669"/>
    <property type="project" value="UniProtKB-EC"/>
</dbReference>
<dbReference type="FunFam" id="3.30.1130.10:FF:000012">
    <property type="entry name" value="GTP cyclohydrolase 1"/>
    <property type="match status" value="1"/>
</dbReference>
<evidence type="ECO:0000256" key="7">
    <source>
        <dbReference type="ARBA" id="ARBA00023007"/>
    </source>
</evidence>
<keyword evidence="8" id="KW-0342">GTP-binding</keyword>
<dbReference type="GO" id="GO:0008270">
    <property type="term" value="F:zinc ion binding"/>
    <property type="evidence" value="ECO:0007669"/>
    <property type="project" value="TreeGrafter"/>
</dbReference>
<evidence type="ECO:0000256" key="3">
    <source>
        <dbReference type="ARBA" id="ARBA00012715"/>
    </source>
</evidence>
<dbReference type="PANTHER" id="PTHR11109:SF7">
    <property type="entry name" value="GTP CYCLOHYDROLASE 1"/>
    <property type="match status" value="1"/>
</dbReference>
<dbReference type="Ensembl" id="ENSCPRT00005025506.1">
    <property type="protein sequence ID" value="ENSCPRP00005021826.1"/>
    <property type="gene ID" value="ENSCPRG00005015165.1"/>
</dbReference>